<dbReference type="PANTHER" id="PTHR23077:SF171">
    <property type="entry name" value="NUCLEAR VALOSIN-CONTAINING PROTEIN-LIKE"/>
    <property type="match status" value="1"/>
</dbReference>
<dbReference type="InterPro" id="IPR003593">
    <property type="entry name" value="AAA+_ATPase"/>
</dbReference>
<dbReference type="SMART" id="SM00382">
    <property type="entry name" value="AAA"/>
    <property type="match status" value="1"/>
</dbReference>
<dbReference type="EMBL" id="JAHBCL010000017">
    <property type="protein sequence ID" value="MBS7527223.1"/>
    <property type="molecule type" value="Genomic_DNA"/>
</dbReference>
<evidence type="ECO:0000313" key="5">
    <source>
        <dbReference type="Proteomes" id="UP000746471"/>
    </source>
</evidence>
<evidence type="ECO:0000313" key="4">
    <source>
        <dbReference type="EMBL" id="MBS7527223.1"/>
    </source>
</evidence>
<evidence type="ECO:0000256" key="1">
    <source>
        <dbReference type="ARBA" id="ARBA00022741"/>
    </source>
</evidence>
<dbReference type="RefSeq" id="WP_213237082.1">
    <property type="nucleotide sequence ID" value="NZ_JAHBCL010000017.1"/>
</dbReference>
<reference evidence="4 5" key="1">
    <citation type="submission" date="2021-05" db="EMBL/GenBank/DDBJ databases">
        <title>Fusibacter ferrireducens sp. nov., an anaerobic, sulfur- and Fe-reducing bacterium isolated from the mangrove sediment.</title>
        <authorList>
            <person name="Qiu D."/>
        </authorList>
    </citation>
    <scope>NUCLEOTIDE SEQUENCE [LARGE SCALE GENOMIC DNA]</scope>
    <source>
        <strain evidence="4 5">DSM 12116</strain>
    </source>
</reference>
<evidence type="ECO:0000256" key="2">
    <source>
        <dbReference type="ARBA" id="ARBA00022840"/>
    </source>
</evidence>
<organism evidence="4 5">
    <name type="scientific">Fusibacter paucivorans</name>
    <dbReference type="NCBI Taxonomy" id="76009"/>
    <lineage>
        <taxon>Bacteria</taxon>
        <taxon>Bacillati</taxon>
        <taxon>Bacillota</taxon>
        <taxon>Clostridia</taxon>
        <taxon>Eubacteriales</taxon>
        <taxon>Eubacteriales Family XII. Incertae Sedis</taxon>
        <taxon>Fusibacter</taxon>
    </lineage>
</organism>
<sequence>MDYVKDNLIFGLDDKLKKVSGYCDAFLQGGDEFDIVKNKLSITPTFLFYGLPGTGKTTIANEIYRNLRDNHNIDSYYLRIDELLSSNFGESSKNLIEFFKDIEVKNVENNSKAFVIIDELDSFTVNRYQADSESVKRVLLTFNTIIDDLFIRGIIHDFIIIATTNMENSIDTSVLRRFFFHENFNIELKKDEFFMFIKEIKSVSNSFDWFDDKKTSQLYNLYIEKKYTLGELKIIFAHLFMRLKSSDYTKFEWESMFLKDSYYEIINKYQREGGEPVDR</sequence>
<protein>
    <submittedName>
        <fullName evidence="4">AAA family ATPase</fullName>
    </submittedName>
</protein>
<dbReference type="Pfam" id="PF00004">
    <property type="entry name" value="AAA"/>
    <property type="match status" value="1"/>
</dbReference>
<keyword evidence="5" id="KW-1185">Reference proteome</keyword>
<evidence type="ECO:0000259" key="3">
    <source>
        <dbReference type="SMART" id="SM00382"/>
    </source>
</evidence>
<gene>
    <name evidence="4" type="ORF">KHM83_11075</name>
</gene>
<dbReference type="Proteomes" id="UP000746471">
    <property type="component" value="Unassembled WGS sequence"/>
</dbReference>
<proteinExistence type="predicted"/>
<dbReference type="InterPro" id="IPR003959">
    <property type="entry name" value="ATPase_AAA_core"/>
</dbReference>
<keyword evidence="2" id="KW-0067">ATP-binding</keyword>
<dbReference type="InterPro" id="IPR027417">
    <property type="entry name" value="P-loop_NTPase"/>
</dbReference>
<accession>A0ABS5PQ82</accession>
<keyword evidence="1" id="KW-0547">Nucleotide-binding</keyword>
<dbReference type="InterPro" id="IPR050168">
    <property type="entry name" value="AAA_ATPase_domain"/>
</dbReference>
<dbReference type="Gene3D" id="3.40.50.300">
    <property type="entry name" value="P-loop containing nucleotide triphosphate hydrolases"/>
    <property type="match status" value="1"/>
</dbReference>
<dbReference type="PANTHER" id="PTHR23077">
    <property type="entry name" value="AAA-FAMILY ATPASE"/>
    <property type="match status" value="1"/>
</dbReference>
<comment type="caution">
    <text evidence="4">The sequence shown here is derived from an EMBL/GenBank/DDBJ whole genome shotgun (WGS) entry which is preliminary data.</text>
</comment>
<dbReference type="SUPFAM" id="SSF52540">
    <property type="entry name" value="P-loop containing nucleoside triphosphate hydrolases"/>
    <property type="match status" value="1"/>
</dbReference>
<feature type="domain" description="AAA+ ATPase" evidence="3">
    <location>
        <begin position="42"/>
        <end position="188"/>
    </location>
</feature>
<name>A0ABS5PQ82_9FIRM</name>